<dbReference type="InterPro" id="IPR025110">
    <property type="entry name" value="AMP-bd_C"/>
</dbReference>
<dbReference type="Pfam" id="PF13193">
    <property type="entry name" value="AMP-binding_C"/>
    <property type="match status" value="1"/>
</dbReference>
<dbReference type="GO" id="GO:0016020">
    <property type="term" value="C:membrane"/>
    <property type="evidence" value="ECO:0007669"/>
    <property type="project" value="UniProtKB-SubCell"/>
</dbReference>
<dbReference type="OrthoDB" id="9766486at2"/>
<dbReference type="InterPro" id="IPR042099">
    <property type="entry name" value="ANL_N_sf"/>
</dbReference>
<dbReference type="PANTHER" id="PTHR43767:SF8">
    <property type="entry name" value="LONG-CHAIN-FATTY-ACID--COA LIGASE"/>
    <property type="match status" value="1"/>
</dbReference>
<dbReference type="GO" id="GO:0004467">
    <property type="term" value="F:long-chain fatty acid-CoA ligase activity"/>
    <property type="evidence" value="ECO:0007669"/>
    <property type="project" value="UniProtKB-EC"/>
</dbReference>
<dbReference type="PROSITE" id="PS00455">
    <property type="entry name" value="AMP_BINDING"/>
    <property type="match status" value="1"/>
</dbReference>
<comment type="pathway">
    <text evidence="2">Lipid metabolism; fatty acid beta-oxidation.</text>
</comment>
<feature type="domain" description="AMP-binding enzyme C-terminal" evidence="9">
    <location>
        <begin position="462"/>
        <end position="537"/>
    </location>
</feature>
<dbReference type="InterPro" id="IPR020845">
    <property type="entry name" value="AMP-binding_CS"/>
</dbReference>
<dbReference type="CDD" id="cd05936">
    <property type="entry name" value="FC-FACS_FadD_like"/>
    <property type="match status" value="1"/>
</dbReference>
<gene>
    <name evidence="10" type="ORF">A4W93_06910</name>
</gene>
<dbReference type="Pfam" id="PF00501">
    <property type="entry name" value="AMP-binding"/>
    <property type="match status" value="1"/>
</dbReference>
<evidence type="ECO:0000256" key="7">
    <source>
        <dbReference type="ARBA" id="ARBA00042773"/>
    </source>
</evidence>
<dbReference type="EMBL" id="CP015118">
    <property type="protein sequence ID" value="ARN19665.1"/>
    <property type="molecule type" value="Genomic_DNA"/>
</dbReference>
<feature type="domain" description="AMP-dependent synthetase/ligase" evidence="8">
    <location>
        <begin position="32"/>
        <end position="411"/>
    </location>
</feature>
<evidence type="ECO:0000259" key="8">
    <source>
        <dbReference type="Pfam" id="PF00501"/>
    </source>
</evidence>
<comment type="subcellular location">
    <subcellularLocation>
        <location evidence="1">Membrane</location>
        <topology evidence="1">Peripheral membrane protein</topology>
    </subcellularLocation>
</comment>
<evidence type="ECO:0000256" key="1">
    <source>
        <dbReference type="ARBA" id="ARBA00004170"/>
    </source>
</evidence>
<dbReference type="InterPro" id="IPR050237">
    <property type="entry name" value="ATP-dep_AMP-bd_enzyme"/>
</dbReference>
<evidence type="ECO:0000256" key="4">
    <source>
        <dbReference type="ARBA" id="ARBA00023136"/>
    </source>
</evidence>
<accession>A0A1W6L5U4</accession>
<sequence length="546" mass="58111">MQERPWLKTYREFGIPPEVGPEAHTTVTAMLEAAMVRHADRPAFRFAGQTLRYADVDRLSRDFAAWLQSQGVRAGDRVAVMLPNVLAFPVAMLGILRAGAVQVNVNPLYTPRELEHQLLDAGVETLVVFNGSTATLGQVLGRTGLRRVITVGFGLASAASPGDPPVHASVVGEGTIALGDALARGASLPFTPVPLGRDDLIFLQYTGGTTGVSKGAALTHGNLLANRAQFALFMPDAMREGEEVVVTAIPLYHIFALMVNFITYASIGAENWLVPNPRDMDAFVGVLQQARPTVITGVNTLYAGLVQHPGLRNVDWSRLRLSVGGGAAIVPTVSSRWQQVTGRFIREGYGLSETSPVASFNPAAVAGFTGTTGLPMPSTDIRLLDDAGCDVAEGEAGEVCIRGPQVMRGYWGRPEADVSAFTGDGYFRTGDVGVFDARGFLKIVDRKKDMIVVSGFNVYPNEVEAVASACPGVSECACVGVPDEKSGEAVCLVVVRLPAASLTEAQVVAHCRSGLAGYKLPKVVRFVDALPKSTVGKVLRRELRVA</sequence>
<dbReference type="PANTHER" id="PTHR43767">
    <property type="entry name" value="LONG-CHAIN-FATTY-ACID--COA LIGASE"/>
    <property type="match status" value="1"/>
</dbReference>
<dbReference type="InterPro" id="IPR045851">
    <property type="entry name" value="AMP-bd_C_sf"/>
</dbReference>
<dbReference type="STRING" id="946333.A4W93_06910"/>
<evidence type="ECO:0000259" key="9">
    <source>
        <dbReference type="Pfam" id="PF13193"/>
    </source>
</evidence>
<evidence type="ECO:0000256" key="6">
    <source>
        <dbReference type="ARBA" id="ARBA00039545"/>
    </source>
</evidence>
<dbReference type="KEGG" id="rgu:A4W93_06910"/>
<protein>
    <recommendedName>
        <fullName evidence="6">Long-chain-fatty-acid--CoA ligase</fullName>
        <ecNumber evidence="5">6.2.1.3</ecNumber>
    </recommendedName>
    <alternativeName>
        <fullName evidence="7">Long-chain acyl-CoA synthetase</fullName>
    </alternativeName>
</protein>
<organism evidence="10 11">
    <name type="scientific">Piscinibacter gummiphilus</name>
    <dbReference type="NCBI Taxonomy" id="946333"/>
    <lineage>
        <taxon>Bacteria</taxon>
        <taxon>Pseudomonadati</taxon>
        <taxon>Pseudomonadota</taxon>
        <taxon>Betaproteobacteria</taxon>
        <taxon>Burkholderiales</taxon>
        <taxon>Sphaerotilaceae</taxon>
        <taxon>Piscinibacter</taxon>
    </lineage>
</organism>
<name>A0A1W6L5U4_9BURK</name>
<dbReference type="Gene3D" id="3.40.50.12780">
    <property type="entry name" value="N-terminal domain of ligase-like"/>
    <property type="match status" value="1"/>
</dbReference>
<keyword evidence="3 10" id="KW-0436">Ligase</keyword>
<evidence type="ECO:0000256" key="3">
    <source>
        <dbReference type="ARBA" id="ARBA00022598"/>
    </source>
</evidence>
<keyword evidence="11" id="KW-1185">Reference proteome</keyword>
<evidence type="ECO:0000313" key="10">
    <source>
        <dbReference type="EMBL" id="ARN19665.1"/>
    </source>
</evidence>
<keyword evidence="4" id="KW-0472">Membrane</keyword>
<dbReference type="Gene3D" id="3.30.300.30">
    <property type="match status" value="1"/>
</dbReference>
<dbReference type="SUPFAM" id="SSF56801">
    <property type="entry name" value="Acetyl-CoA synthetase-like"/>
    <property type="match status" value="1"/>
</dbReference>
<dbReference type="RefSeq" id="WP_085749926.1">
    <property type="nucleotide sequence ID" value="NZ_BSPR01000008.1"/>
</dbReference>
<dbReference type="Proteomes" id="UP000193427">
    <property type="component" value="Chromosome"/>
</dbReference>
<evidence type="ECO:0000256" key="5">
    <source>
        <dbReference type="ARBA" id="ARBA00026121"/>
    </source>
</evidence>
<dbReference type="AlphaFoldDB" id="A0A1W6L5U4"/>
<evidence type="ECO:0000313" key="11">
    <source>
        <dbReference type="Proteomes" id="UP000193427"/>
    </source>
</evidence>
<reference evidence="10 11" key="1">
    <citation type="submission" date="2016-04" db="EMBL/GenBank/DDBJ databases">
        <title>Complete genome sequence of natural rubber-degrading, novel Gram-negative bacterium, Rhizobacter gummiphilus strain NS21.</title>
        <authorList>
            <person name="Tabata M."/>
            <person name="Kasai D."/>
            <person name="Fukuda M."/>
        </authorList>
    </citation>
    <scope>NUCLEOTIDE SEQUENCE [LARGE SCALE GENOMIC DNA]</scope>
    <source>
        <strain evidence="10 11">NS21</strain>
    </source>
</reference>
<proteinExistence type="predicted"/>
<evidence type="ECO:0000256" key="2">
    <source>
        <dbReference type="ARBA" id="ARBA00005005"/>
    </source>
</evidence>
<dbReference type="InterPro" id="IPR000873">
    <property type="entry name" value="AMP-dep_synth/lig_dom"/>
</dbReference>
<dbReference type="EC" id="6.2.1.3" evidence="5"/>